<feature type="compositionally biased region" description="Basic and acidic residues" evidence="3">
    <location>
        <begin position="471"/>
        <end position="482"/>
    </location>
</feature>
<sequence length="1286" mass="140212">MGSRTPSTPRVTGLTLSNVTAAAPNAMPQLAVGGGAGSSHPVEVVGRIRDHPDGRDEPSAIQVLPNGRDLRIRQADQLQYREFSLDGVSRAEDESLEAFYRKYAEARVEDVKGGGKCTIMMYGPTGAGKSHTMFGSQRERGVAYHALRQIMGEGGENGSSHEVTVRASVWEIFNEEIFDLLAQTSNPPGSMKGASNRVKLVMRGHKVVNSTTQEDTDPNRLVREIQKVEKRRVTKSTNCNDRSSRSHCVVTFEVPAVGGRLVLVDMAGSENIEQAGIGMDARMQTGKINQGNGALKRVVEAIAAQSDHIPYRDSKLTMLLQDSFETVNAKILMILCASPCPRDLYKTMGTFEYGAKAKTIVRLPNSPAKEKILEADVKTLATLQARIAQKDTSLETLRREKERAEREKEAKEKEISEMKRRMEDVENRAGMKDGLIQELKDTKQRMEQLQKEVEFQRSRAEKAEAELNELKMSLGKESDGRSIRFIKVESSGSGSRLEKSKSLPERSSGFAAEASPKTDNGKFTTPVSKKFSSSVLSFFRSNSEPQDQAKKSSLSQDEGGKSKESPAQPGSSGDRKRKEQPSTLRDLLSRREEEKVSKTQKSSQEPVVREKPVHQDTPQTWFTGFNHGSQNLRVNATLIQEATPQASYTGMVENSIPEVTSQTWYSSGSSDAMVTPPSNEPQTEPESMVCDSSPVGEDTPDEMALQTDNDPLGLGTWSEARLHKRGWLPIIHEEQEDEGEDASTVRPFASCPRLNDSNTYQRSLSSFSANLLGSTTEPPSQNLYREKFLSEGHEQRIDSFEKRMEAGGAPRPLDSPDKGTELLKEEEMSEVDALIGRLTPGRRGSDIPGTSGREESEPESVEAVTARKARIENIFMLCGHSREVKSRVNPGEFDSPAASRSTSSPKSTPDASSRSSGMSVARDLYKSLLDSASPISPPQSRLLSPMASPLSSFRGNQSHLCLEVDGLYSPAPKSSHRVTKSFDETLLGQVNLSSYAPSPVPVLPSPQKSDSPARHRKFRHGSLFPQPVTNDLSLLTNSKVDDTEQTSAVRSHFGATSAAGTVVYAKENELLQIGDVRGPAGSDASSNGFYANENIPAGNSDAMIVQQDHHLGNYEDVYVKWETSKESSGKQICLLKVAKGCTLSELRNEILLHIAAMHKHAFSFLMLGDAGGAPVERELESDLRVSSLPEGPGGQNSRLASLRPSTTSVTTFTSPSKIATPFRPIENQLTTPNSLPPHPKFATKLSNFSGPNSGSKLSSSSGNSSLVKGLRTLANGVGIRSVSTVK</sequence>
<dbReference type="GO" id="GO:0003774">
    <property type="term" value="F:cytoskeletal motor activity"/>
    <property type="evidence" value="ECO:0007669"/>
    <property type="project" value="UniProtKB-UniRule"/>
</dbReference>
<feature type="compositionally biased region" description="Basic and acidic residues" evidence="3">
    <location>
        <begin position="587"/>
        <end position="597"/>
    </location>
</feature>
<dbReference type="GO" id="GO:0005524">
    <property type="term" value="F:ATP binding"/>
    <property type="evidence" value="ECO:0007669"/>
    <property type="project" value="UniProtKB-UniRule"/>
</dbReference>
<feature type="region of interest" description="Disordered" evidence="3">
    <location>
        <begin position="471"/>
        <end position="527"/>
    </location>
</feature>
<evidence type="ECO:0000256" key="2">
    <source>
        <dbReference type="PROSITE-ProRule" id="PRU00283"/>
    </source>
</evidence>
<dbReference type="EMBL" id="JBJQOH010000007">
    <property type="protein sequence ID" value="KAL3680030.1"/>
    <property type="molecule type" value="Genomic_DNA"/>
</dbReference>
<feature type="region of interest" description="Disordered" evidence="3">
    <location>
        <begin position="886"/>
        <end position="919"/>
    </location>
</feature>
<keyword evidence="2" id="KW-0067">ATP-binding</keyword>
<feature type="region of interest" description="Disordered" evidence="3">
    <location>
        <begin position="930"/>
        <end position="949"/>
    </location>
</feature>
<evidence type="ECO:0000256" key="3">
    <source>
        <dbReference type="SAM" id="MobiDB-lite"/>
    </source>
</evidence>
<evidence type="ECO:0000313" key="6">
    <source>
        <dbReference type="Proteomes" id="UP001633002"/>
    </source>
</evidence>
<feature type="domain" description="Kinesin motor" evidence="4">
    <location>
        <begin position="41"/>
        <end position="360"/>
    </location>
</feature>
<dbReference type="Gene3D" id="3.40.850.10">
    <property type="entry name" value="Kinesin motor domain"/>
    <property type="match status" value="1"/>
</dbReference>
<gene>
    <name evidence="5" type="ORF">R1sor_022986</name>
</gene>
<dbReference type="InterPro" id="IPR036961">
    <property type="entry name" value="Kinesin_motor_dom_sf"/>
</dbReference>
<dbReference type="InterPro" id="IPR027640">
    <property type="entry name" value="Kinesin-like_fam"/>
</dbReference>
<feature type="region of interest" description="Disordered" evidence="3">
    <location>
        <begin position="663"/>
        <end position="699"/>
    </location>
</feature>
<organism evidence="5 6">
    <name type="scientific">Riccia sorocarpa</name>
    <dbReference type="NCBI Taxonomy" id="122646"/>
    <lineage>
        <taxon>Eukaryota</taxon>
        <taxon>Viridiplantae</taxon>
        <taxon>Streptophyta</taxon>
        <taxon>Embryophyta</taxon>
        <taxon>Marchantiophyta</taxon>
        <taxon>Marchantiopsida</taxon>
        <taxon>Marchantiidae</taxon>
        <taxon>Marchantiales</taxon>
        <taxon>Ricciaceae</taxon>
        <taxon>Riccia</taxon>
    </lineage>
</organism>
<dbReference type="PRINTS" id="PR00380">
    <property type="entry name" value="KINESINHEAVY"/>
</dbReference>
<feature type="region of interest" description="Disordered" evidence="3">
    <location>
        <begin position="826"/>
        <end position="864"/>
    </location>
</feature>
<keyword evidence="2" id="KW-0547">Nucleotide-binding</keyword>
<name>A0ABD3GPL8_9MARC</name>
<dbReference type="SMART" id="SM00129">
    <property type="entry name" value="KISc"/>
    <property type="match status" value="1"/>
</dbReference>
<feature type="compositionally biased region" description="Low complexity" evidence="3">
    <location>
        <begin position="1249"/>
        <end position="1265"/>
    </location>
</feature>
<accession>A0ABD3GPL8</accession>
<evidence type="ECO:0000256" key="1">
    <source>
        <dbReference type="ARBA" id="ARBA00023175"/>
    </source>
</evidence>
<dbReference type="PROSITE" id="PS50067">
    <property type="entry name" value="KINESIN_MOTOR_2"/>
    <property type="match status" value="1"/>
</dbReference>
<feature type="region of interest" description="Disordered" evidence="3">
    <location>
        <begin position="539"/>
        <end position="625"/>
    </location>
</feature>
<comment type="caution">
    <text evidence="5">The sequence shown here is derived from an EMBL/GenBank/DDBJ whole genome shotgun (WGS) entry which is preliminary data.</text>
</comment>
<dbReference type="Pfam" id="PF00225">
    <property type="entry name" value="Kinesin"/>
    <property type="match status" value="1"/>
</dbReference>
<dbReference type="SUPFAM" id="SSF52540">
    <property type="entry name" value="P-loop containing nucleoside triphosphate hydrolases"/>
    <property type="match status" value="1"/>
</dbReference>
<protein>
    <recommendedName>
        <fullName evidence="4">Kinesin motor domain-containing protein</fullName>
    </recommendedName>
</protein>
<reference evidence="5 6" key="1">
    <citation type="submission" date="2024-09" db="EMBL/GenBank/DDBJ databases">
        <title>Chromosome-scale assembly of Riccia sorocarpa.</title>
        <authorList>
            <person name="Paukszto L."/>
        </authorList>
    </citation>
    <scope>NUCLEOTIDE SEQUENCE [LARGE SCALE GENOMIC DNA]</scope>
    <source>
        <strain evidence="5">LP-2024</strain>
        <tissue evidence="5">Aerial parts of the thallus</tissue>
    </source>
</reference>
<evidence type="ECO:0000259" key="4">
    <source>
        <dbReference type="PROSITE" id="PS50067"/>
    </source>
</evidence>
<feature type="compositionally biased region" description="Polar residues" evidence="3">
    <location>
        <begin position="517"/>
        <end position="526"/>
    </location>
</feature>
<proteinExistence type="inferred from homology"/>
<feature type="binding site" evidence="2">
    <location>
        <begin position="123"/>
        <end position="130"/>
    </location>
    <ligand>
        <name>ATP</name>
        <dbReference type="ChEBI" id="CHEBI:30616"/>
    </ligand>
</feature>
<evidence type="ECO:0000313" key="5">
    <source>
        <dbReference type="EMBL" id="KAL3680030.1"/>
    </source>
</evidence>
<dbReference type="InterPro" id="IPR027417">
    <property type="entry name" value="P-loop_NTPase"/>
</dbReference>
<feature type="compositionally biased region" description="Polar residues" evidence="3">
    <location>
        <begin position="898"/>
        <end position="918"/>
    </location>
</feature>
<dbReference type="InterPro" id="IPR001752">
    <property type="entry name" value="Kinesin_motor_dom"/>
</dbReference>
<feature type="region of interest" description="Disordered" evidence="3">
    <location>
        <begin position="996"/>
        <end position="1025"/>
    </location>
</feature>
<feature type="region of interest" description="Disordered" evidence="3">
    <location>
        <begin position="1181"/>
        <end position="1265"/>
    </location>
</feature>
<comment type="similarity">
    <text evidence="2">Belongs to the TRAFAC class myosin-kinesin ATPase superfamily. Kinesin family.</text>
</comment>
<feature type="compositionally biased region" description="Polar residues" evidence="3">
    <location>
        <begin position="663"/>
        <end position="685"/>
    </location>
</feature>
<feature type="compositionally biased region" description="Low complexity" evidence="3">
    <location>
        <begin position="1204"/>
        <end position="1216"/>
    </location>
</feature>
<keyword evidence="6" id="KW-1185">Reference proteome</keyword>
<dbReference type="PANTHER" id="PTHR24115:SF416">
    <property type="entry name" value="KINESIN-LIKE PROTEIN KIN-10A"/>
    <property type="match status" value="1"/>
</dbReference>
<feature type="compositionally biased region" description="Polar residues" evidence="3">
    <location>
        <begin position="616"/>
        <end position="625"/>
    </location>
</feature>
<dbReference type="PANTHER" id="PTHR24115">
    <property type="entry name" value="KINESIN-RELATED"/>
    <property type="match status" value="1"/>
</dbReference>
<dbReference type="Proteomes" id="UP001633002">
    <property type="component" value="Unassembled WGS sequence"/>
</dbReference>
<keyword evidence="1 2" id="KW-0505">Motor protein</keyword>